<protein>
    <submittedName>
        <fullName evidence="2">Uncharacterized protein</fullName>
    </submittedName>
</protein>
<evidence type="ECO:0000313" key="2">
    <source>
        <dbReference type="EMBL" id="KAK1733143.1"/>
    </source>
</evidence>
<accession>A0AAD8XTE7</accession>
<feature type="region of interest" description="Disordered" evidence="1">
    <location>
        <begin position="154"/>
        <end position="209"/>
    </location>
</feature>
<reference evidence="2" key="1">
    <citation type="submission" date="2023-06" db="EMBL/GenBank/DDBJ databases">
        <title>Survivors Of The Sea: Transcriptome response of Skeletonema marinoi to long-term dormancy.</title>
        <authorList>
            <person name="Pinder M.I.M."/>
            <person name="Kourtchenko O."/>
            <person name="Robertson E.K."/>
            <person name="Larsson T."/>
            <person name="Maumus F."/>
            <person name="Osuna-Cruz C.M."/>
            <person name="Vancaester E."/>
            <person name="Stenow R."/>
            <person name="Vandepoele K."/>
            <person name="Ploug H."/>
            <person name="Bruchert V."/>
            <person name="Godhe A."/>
            <person name="Topel M."/>
        </authorList>
    </citation>
    <scope>NUCLEOTIDE SEQUENCE</scope>
    <source>
        <strain evidence="2">R05AC</strain>
    </source>
</reference>
<feature type="compositionally biased region" description="Polar residues" evidence="1">
    <location>
        <begin position="175"/>
        <end position="192"/>
    </location>
</feature>
<gene>
    <name evidence="2" type="ORF">QTG54_016120</name>
</gene>
<dbReference type="EMBL" id="JATAAI010000053">
    <property type="protein sequence ID" value="KAK1733143.1"/>
    <property type="molecule type" value="Genomic_DNA"/>
</dbReference>
<keyword evidence="3" id="KW-1185">Reference proteome</keyword>
<proteinExistence type="predicted"/>
<sequence>MASDIRSLAFVRRSIALALATYYIKYKTHSISTKTSSTNIMMSSTAAHLFTPEQPPSSTQQLLLLASCPPRPRRRTAATAATTADDFASISTLITTSSSRNLPPTIPILNNLHQQQFLPSFHNHHIPTITLKPRLSSLHLKKKATRSPIKVCRAVKHSVSSDMKKKQKKSPLRKNPNSYNQLGSRNRNQQMIGSGSSRHRSASFSSPAA</sequence>
<dbReference type="AlphaFoldDB" id="A0AAD8XTE7"/>
<name>A0AAD8XTE7_9STRA</name>
<dbReference type="Proteomes" id="UP001224775">
    <property type="component" value="Unassembled WGS sequence"/>
</dbReference>
<organism evidence="2 3">
    <name type="scientific">Skeletonema marinoi</name>
    <dbReference type="NCBI Taxonomy" id="267567"/>
    <lineage>
        <taxon>Eukaryota</taxon>
        <taxon>Sar</taxon>
        <taxon>Stramenopiles</taxon>
        <taxon>Ochrophyta</taxon>
        <taxon>Bacillariophyta</taxon>
        <taxon>Coscinodiscophyceae</taxon>
        <taxon>Thalassiosirophycidae</taxon>
        <taxon>Thalassiosirales</taxon>
        <taxon>Skeletonemataceae</taxon>
        <taxon>Skeletonema</taxon>
        <taxon>Skeletonema marinoi-dohrnii complex</taxon>
    </lineage>
</organism>
<evidence type="ECO:0000313" key="3">
    <source>
        <dbReference type="Proteomes" id="UP001224775"/>
    </source>
</evidence>
<comment type="caution">
    <text evidence="2">The sequence shown here is derived from an EMBL/GenBank/DDBJ whole genome shotgun (WGS) entry which is preliminary data.</text>
</comment>
<evidence type="ECO:0000256" key="1">
    <source>
        <dbReference type="SAM" id="MobiDB-lite"/>
    </source>
</evidence>